<dbReference type="InterPro" id="IPR013525">
    <property type="entry name" value="ABC2_TM"/>
</dbReference>
<feature type="transmembrane region" description="Helical" evidence="6">
    <location>
        <begin position="336"/>
        <end position="356"/>
    </location>
</feature>
<name>A0A4R1R4R9_9FIRM</name>
<evidence type="ECO:0000256" key="5">
    <source>
        <dbReference type="ARBA" id="ARBA00023136"/>
    </source>
</evidence>
<dbReference type="AlphaFoldDB" id="A0A4R1R4R9"/>
<evidence type="ECO:0000259" key="7">
    <source>
        <dbReference type="Pfam" id="PF12698"/>
    </source>
</evidence>
<reference evidence="8 9" key="1">
    <citation type="submission" date="2019-03" db="EMBL/GenBank/DDBJ databases">
        <title>Genomic Encyclopedia of Type Strains, Phase IV (KMG-IV): sequencing the most valuable type-strain genomes for metagenomic binning, comparative biology and taxonomic classification.</title>
        <authorList>
            <person name="Goeker M."/>
        </authorList>
    </citation>
    <scope>NUCLEOTIDE SEQUENCE [LARGE SCALE GENOMIC DNA]</scope>
    <source>
        <strain evidence="8 9">DSM 100556</strain>
    </source>
</reference>
<evidence type="ECO:0000256" key="2">
    <source>
        <dbReference type="ARBA" id="ARBA00022475"/>
    </source>
</evidence>
<feature type="domain" description="ABC-2 type transporter transmembrane" evidence="7">
    <location>
        <begin position="21"/>
        <end position="404"/>
    </location>
</feature>
<dbReference type="STRING" id="1469948.GCA_000732725_00192"/>
<evidence type="ECO:0000256" key="6">
    <source>
        <dbReference type="SAM" id="Phobius"/>
    </source>
</evidence>
<dbReference type="Gene3D" id="3.40.1710.10">
    <property type="entry name" value="abc type-2 transporter like domain"/>
    <property type="match status" value="1"/>
</dbReference>
<dbReference type="InterPro" id="IPR051449">
    <property type="entry name" value="ABC-2_transporter_component"/>
</dbReference>
<comment type="subcellular location">
    <subcellularLocation>
        <location evidence="1">Cell membrane</location>
        <topology evidence="1">Multi-pass membrane protein</topology>
    </subcellularLocation>
</comment>
<evidence type="ECO:0000256" key="4">
    <source>
        <dbReference type="ARBA" id="ARBA00022989"/>
    </source>
</evidence>
<comment type="caution">
    <text evidence="8">The sequence shown here is derived from an EMBL/GenBank/DDBJ whole genome shotgun (WGS) entry which is preliminary data.</text>
</comment>
<keyword evidence="3 6" id="KW-0812">Transmembrane</keyword>
<feature type="transmembrane region" description="Helical" evidence="6">
    <location>
        <begin position="393"/>
        <end position="415"/>
    </location>
</feature>
<feature type="transmembrane region" description="Helical" evidence="6">
    <location>
        <begin position="227"/>
        <end position="249"/>
    </location>
</feature>
<evidence type="ECO:0000313" key="8">
    <source>
        <dbReference type="EMBL" id="TCL60459.1"/>
    </source>
</evidence>
<keyword evidence="5 6" id="KW-0472">Membrane</keyword>
<evidence type="ECO:0000313" key="9">
    <source>
        <dbReference type="Proteomes" id="UP000295718"/>
    </source>
</evidence>
<dbReference type="GO" id="GO:0005886">
    <property type="term" value="C:plasma membrane"/>
    <property type="evidence" value="ECO:0007669"/>
    <property type="project" value="UniProtKB-SubCell"/>
</dbReference>
<keyword evidence="4 6" id="KW-1133">Transmembrane helix</keyword>
<dbReference type="Pfam" id="PF12698">
    <property type="entry name" value="ABC2_membrane_3"/>
    <property type="match status" value="1"/>
</dbReference>
<organism evidence="8 9">
    <name type="scientific">Kineothrix alysoides</name>
    <dbReference type="NCBI Taxonomy" id="1469948"/>
    <lineage>
        <taxon>Bacteria</taxon>
        <taxon>Bacillati</taxon>
        <taxon>Bacillota</taxon>
        <taxon>Clostridia</taxon>
        <taxon>Lachnospirales</taxon>
        <taxon>Lachnospiraceae</taxon>
        <taxon>Kineothrix</taxon>
    </lineage>
</organism>
<gene>
    <name evidence="8" type="ORF">EDD76_102155</name>
</gene>
<sequence>MRGFHTMLRINFRLLFRNAGYLCFLIILPMTAVALLNLNAATTTVYGDDAQKIVYLKNEDDRIEDMTSLRLNIKVYDLSGSKLSSDFLNSLQGIGCYQLYCYNSEESKMPEIKEKAIKVMNENTIGAVLVIPSDFDRLILDGDYEDSVFLYYGNEDARVDTLQNYINQFFRTASTFSTTADDDKEAFEELLAQANKEGFQIRTESVGSGTSVELTSEQLGYMSTVKYSWALVTMAFTFSGVFVSNIVIMERNNGVFKRTKLSGIGMASYGLVKFFLAMGTVIIQIFVMGAGIKLFVKTDFGINMGQYLLLTFGLALILNTLSVVIGILVNNLLNTSYIAFFLATFTFTLSGLFFTAMPADGWLANAALLTPQRWGIKAVETLLTEGSNAFGSYALAVIGFLALILCGGFLGLNLIQKEEL</sequence>
<feature type="transmembrane region" description="Helical" evidence="6">
    <location>
        <begin position="21"/>
        <end position="38"/>
    </location>
</feature>
<dbReference type="PANTHER" id="PTHR30294:SF29">
    <property type="entry name" value="MULTIDRUG ABC TRANSPORTER PERMEASE YBHS-RELATED"/>
    <property type="match status" value="1"/>
</dbReference>
<evidence type="ECO:0000256" key="1">
    <source>
        <dbReference type="ARBA" id="ARBA00004651"/>
    </source>
</evidence>
<feature type="transmembrane region" description="Helical" evidence="6">
    <location>
        <begin position="307"/>
        <end position="329"/>
    </location>
</feature>
<protein>
    <submittedName>
        <fullName evidence="8">ABC-2 family transporter</fullName>
    </submittedName>
</protein>
<dbReference type="Proteomes" id="UP000295718">
    <property type="component" value="Unassembled WGS sequence"/>
</dbReference>
<keyword evidence="2" id="KW-1003">Cell membrane</keyword>
<keyword evidence="9" id="KW-1185">Reference proteome</keyword>
<evidence type="ECO:0000256" key="3">
    <source>
        <dbReference type="ARBA" id="ARBA00022692"/>
    </source>
</evidence>
<dbReference type="OrthoDB" id="1891975at2"/>
<proteinExistence type="predicted"/>
<dbReference type="GO" id="GO:0140359">
    <property type="term" value="F:ABC-type transporter activity"/>
    <property type="evidence" value="ECO:0007669"/>
    <property type="project" value="InterPro"/>
</dbReference>
<feature type="transmembrane region" description="Helical" evidence="6">
    <location>
        <begin position="270"/>
        <end position="295"/>
    </location>
</feature>
<dbReference type="PANTHER" id="PTHR30294">
    <property type="entry name" value="MEMBRANE COMPONENT OF ABC TRANSPORTER YHHJ-RELATED"/>
    <property type="match status" value="1"/>
</dbReference>
<accession>A0A4R1R4R9</accession>
<dbReference type="EMBL" id="SLUO01000002">
    <property type="protein sequence ID" value="TCL60459.1"/>
    <property type="molecule type" value="Genomic_DNA"/>
</dbReference>